<organism evidence="1 2">
    <name type="scientific">Streptacidiphilus alkalitolerans</name>
    <dbReference type="NCBI Taxonomy" id="3342712"/>
    <lineage>
        <taxon>Bacteria</taxon>
        <taxon>Bacillati</taxon>
        <taxon>Actinomycetota</taxon>
        <taxon>Actinomycetes</taxon>
        <taxon>Kitasatosporales</taxon>
        <taxon>Streptomycetaceae</taxon>
        <taxon>Streptacidiphilus</taxon>
    </lineage>
</organism>
<proteinExistence type="predicted"/>
<dbReference type="InterPro" id="IPR036390">
    <property type="entry name" value="WH_DNA-bd_sf"/>
</dbReference>
<dbReference type="SUPFAM" id="SSF46785">
    <property type="entry name" value="Winged helix' DNA-binding domain"/>
    <property type="match status" value="1"/>
</dbReference>
<dbReference type="InterPro" id="IPR016032">
    <property type="entry name" value="Sig_transdc_resp-reg_C-effctor"/>
</dbReference>
<dbReference type="Pfam" id="PF01978">
    <property type="entry name" value="TrmB"/>
    <property type="match status" value="1"/>
</dbReference>
<dbReference type="SMART" id="SM00421">
    <property type="entry name" value="HTH_LUXR"/>
    <property type="match status" value="1"/>
</dbReference>
<accession>A0ABV6VF72</accession>
<dbReference type="InterPro" id="IPR051797">
    <property type="entry name" value="TrmB-like"/>
</dbReference>
<sequence length="343" mass="36984">MLGFVGLDEESEEVYRLLVGLGSASVGELARKLGLPEHALTRTLSTLADLGLVAQSPVEPLHYTAAPPAVALGAALSQRRHELTLAEQAVDRLAREYRHNAVGLAVNDLIEVVIGADAVRHRFEQLQLGAEHEVLALVTDAPVAVSGHDNVAEPVAVARGVSYRVVIERGILDAPGGVPHVAAALERDEQIRVAGRVPTKLIVADRSLAMLPLRPLAAPGEPSSLVVRAGGPVEALVGLFHSVWEQSLPLWLGPADASRPEQEPTVLVDTGEQPDDVDLQVLSMLLVGMTDVSVAKQLDLGLRTVQRRVKRLMDLAEVTTRMQLGWHAYERGWVSRHRTLPRT</sequence>
<reference evidence="1 2" key="1">
    <citation type="submission" date="2024-09" db="EMBL/GenBank/DDBJ databases">
        <authorList>
            <person name="Lee S.D."/>
        </authorList>
    </citation>
    <scope>NUCLEOTIDE SEQUENCE [LARGE SCALE GENOMIC DNA]</scope>
    <source>
        <strain evidence="1 2">N1-1</strain>
    </source>
</reference>
<dbReference type="Proteomes" id="UP001592582">
    <property type="component" value="Unassembled WGS sequence"/>
</dbReference>
<dbReference type="Gene3D" id="1.10.10.10">
    <property type="entry name" value="Winged helix-like DNA-binding domain superfamily/Winged helix DNA-binding domain"/>
    <property type="match status" value="2"/>
</dbReference>
<dbReference type="SUPFAM" id="SSF46894">
    <property type="entry name" value="C-terminal effector domain of the bipartite response regulators"/>
    <property type="match status" value="1"/>
</dbReference>
<evidence type="ECO:0000313" key="1">
    <source>
        <dbReference type="EMBL" id="MFC1412281.1"/>
    </source>
</evidence>
<dbReference type="PANTHER" id="PTHR34293:SF1">
    <property type="entry name" value="HTH-TYPE TRANSCRIPTIONAL REGULATOR TRMBL2"/>
    <property type="match status" value="1"/>
</dbReference>
<evidence type="ECO:0000313" key="2">
    <source>
        <dbReference type="Proteomes" id="UP001592582"/>
    </source>
</evidence>
<comment type="caution">
    <text evidence="1">The sequence shown here is derived from an EMBL/GenBank/DDBJ whole genome shotgun (WGS) entry which is preliminary data.</text>
</comment>
<keyword evidence="2" id="KW-1185">Reference proteome</keyword>
<name>A0ABV6VF72_9ACTN</name>
<dbReference type="PANTHER" id="PTHR34293">
    <property type="entry name" value="HTH-TYPE TRANSCRIPTIONAL REGULATOR TRMBL2"/>
    <property type="match status" value="1"/>
</dbReference>
<protein>
    <submittedName>
        <fullName evidence="1">Helix-turn-helix domain-containing protein</fullName>
    </submittedName>
</protein>
<dbReference type="InterPro" id="IPR002831">
    <property type="entry name" value="Tscrpt_reg_TrmB_N"/>
</dbReference>
<dbReference type="InterPro" id="IPR000792">
    <property type="entry name" value="Tscrpt_reg_LuxR_C"/>
</dbReference>
<dbReference type="InterPro" id="IPR036388">
    <property type="entry name" value="WH-like_DNA-bd_sf"/>
</dbReference>
<dbReference type="EMBL" id="JBHEZX010000011">
    <property type="protein sequence ID" value="MFC1412281.1"/>
    <property type="molecule type" value="Genomic_DNA"/>
</dbReference>
<gene>
    <name evidence="1" type="ORF">ACEZDG_23720</name>
</gene>